<evidence type="ECO:0000313" key="1">
    <source>
        <dbReference type="EMBL" id="MBX26861.1"/>
    </source>
</evidence>
<reference evidence="1" key="1">
    <citation type="submission" date="2018-02" db="EMBL/GenBank/DDBJ databases">
        <title>Rhizophora mucronata_Transcriptome.</title>
        <authorList>
            <person name="Meera S.P."/>
            <person name="Sreeshan A."/>
            <person name="Augustine A."/>
        </authorList>
    </citation>
    <scope>NUCLEOTIDE SEQUENCE</scope>
    <source>
        <tissue evidence="1">Leaf</tissue>
    </source>
</reference>
<name>A0A2P2M9G7_RHIMU</name>
<dbReference type="EMBL" id="GGEC01046377">
    <property type="protein sequence ID" value="MBX26861.1"/>
    <property type="molecule type" value="Transcribed_RNA"/>
</dbReference>
<accession>A0A2P2M9G7</accession>
<organism evidence="1">
    <name type="scientific">Rhizophora mucronata</name>
    <name type="common">Asiatic mangrove</name>
    <dbReference type="NCBI Taxonomy" id="61149"/>
    <lineage>
        <taxon>Eukaryota</taxon>
        <taxon>Viridiplantae</taxon>
        <taxon>Streptophyta</taxon>
        <taxon>Embryophyta</taxon>
        <taxon>Tracheophyta</taxon>
        <taxon>Spermatophyta</taxon>
        <taxon>Magnoliopsida</taxon>
        <taxon>eudicotyledons</taxon>
        <taxon>Gunneridae</taxon>
        <taxon>Pentapetalae</taxon>
        <taxon>rosids</taxon>
        <taxon>fabids</taxon>
        <taxon>Malpighiales</taxon>
        <taxon>Rhizophoraceae</taxon>
        <taxon>Rhizophora</taxon>
    </lineage>
</organism>
<protein>
    <submittedName>
        <fullName evidence="1">Uncharacterized protein MANES_04G066800</fullName>
    </submittedName>
</protein>
<proteinExistence type="predicted"/>
<sequence length="15" mass="1862">MLILLLFFLLRIRNS</sequence>